<keyword evidence="2" id="KW-0169">Cobalamin biosynthesis</keyword>
<dbReference type="GO" id="GO:0009236">
    <property type="term" value="P:cobalamin biosynthetic process"/>
    <property type="evidence" value="ECO:0007669"/>
    <property type="project" value="UniProtKB-UniPathway"/>
</dbReference>
<dbReference type="STRING" id="1116391.PM3016_6446"/>
<evidence type="ECO:0000256" key="5">
    <source>
        <dbReference type="ARBA" id="ARBA00022691"/>
    </source>
</evidence>
<evidence type="ECO:0000256" key="4">
    <source>
        <dbReference type="ARBA" id="ARBA00022679"/>
    </source>
</evidence>
<dbReference type="RefSeq" id="WP_014372187.1">
    <property type="nucleotide sequence ID" value="NC_016935.1"/>
</dbReference>
<dbReference type="Pfam" id="PF00590">
    <property type="entry name" value="TP_methylase"/>
    <property type="match status" value="1"/>
</dbReference>
<evidence type="ECO:0000256" key="2">
    <source>
        <dbReference type="ARBA" id="ARBA00022573"/>
    </source>
</evidence>
<dbReference type="UniPathway" id="UPA00148"/>
<dbReference type="InterPro" id="IPR012818">
    <property type="entry name" value="CbiE"/>
</dbReference>
<evidence type="ECO:0000259" key="7">
    <source>
        <dbReference type="Pfam" id="PF00590"/>
    </source>
</evidence>
<evidence type="ECO:0000313" key="8">
    <source>
        <dbReference type="EMBL" id="AFC33076.1"/>
    </source>
</evidence>
<dbReference type="CDD" id="cd11644">
    <property type="entry name" value="Precorrin-6Y-MT"/>
    <property type="match status" value="1"/>
</dbReference>
<comment type="pathway">
    <text evidence="1">Cofactor biosynthesis; adenosylcobalamin biosynthesis.</text>
</comment>
<evidence type="ECO:0000256" key="3">
    <source>
        <dbReference type="ARBA" id="ARBA00022603"/>
    </source>
</evidence>
<dbReference type="InterPro" id="IPR014776">
    <property type="entry name" value="4pyrrole_Mease_sub2"/>
</dbReference>
<dbReference type="KEGG" id="pmq:PM3016_6446"/>
<organism evidence="8 9">
    <name type="scientific">Paenibacillus mucilaginosus 3016</name>
    <dbReference type="NCBI Taxonomy" id="1116391"/>
    <lineage>
        <taxon>Bacteria</taxon>
        <taxon>Bacillati</taxon>
        <taxon>Bacillota</taxon>
        <taxon>Bacilli</taxon>
        <taxon>Bacillales</taxon>
        <taxon>Paenibacillaceae</taxon>
        <taxon>Paenibacillus</taxon>
    </lineage>
</organism>
<gene>
    <name evidence="8" type="ORF">PM3016_6446</name>
</gene>
<dbReference type="SUPFAM" id="SSF53790">
    <property type="entry name" value="Tetrapyrrole methylase"/>
    <property type="match status" value="1"/>
</dbReference>
<name>H6NGJ4_9BACL</name>
<dbReference type="NCBIfam" id="TIGR02467">
    <property type="entry name" value="CbiE"/>
    <property type="match status" value="1"/>
</dbReference>
<evidence type="ECO:0000256" key="6">
    <source>
        <dbReference type="SAM" id="MobiDB-lite"/>
    </source>
</evidence>
<dbReference type="InterPro" id="IPR014008">
    <property type="entry name" value="Cbl_synth_MTase_CbiT"/>
</dbReference>
<accession>H6NGJ4</accession>
<dbReference type="GO" id="GO:0032259">
    <property type="term" value="P:methylation"/>
    <property type="evidence" value="ECO:0007669"/>
    <property type="project" value="UniProtKB-KW"/>
</dbReference>
<feature type="domain" description="Tetrapyrrole methylase" evidence="7">
    <location>
        <begin position="11"/>
        <end position="192"/>
    </location>
</feature>
<evidence type="ECO:0000313" key="9">
    <source>
        <dbReference type="Proteomes" id="UP000007523"/>
    </source>
</evidence>
<dbReference type="InterPro" id="IPR006365">
    <property type="entry name" value="Cbl_synth_CobL"/>
</dbReference>
<dbReference type="PIRSF" id="PIRSF036428">
    <property type="entry name" value="CobL"/>
    <property type="match status" value="1"/>
</dbReference>
<keyword evidence="9" id="KW-1185">Reference proteome</keyword>
<dbReference type="InterPro" id="IPR029063">
    <property type="entry name" value="SAM-dependent_MTases_sf"/>
</dbReference>
<reference evidence="8 9" key="1">
    <citation type="journal article" date="2012" name="J. Bacteriol.">
        <title>Complete Genome Sequence of Paenibacillus mucilaginosus 3016, a Bacterium Functional as Microbial Fertilizer.</title>
        <authorList>
            <person name="Ma M."/>
            <person name="Wang Z."/>
            <person name="Li L."/>
            <person name="Jiang X."/>
            <person name="Guan D."/>
            <person name="Cao F."/>
            <person name="Chen H."/>
            <person name="Wang X."/>
            <person name="Shen D."/>
            <person name="Du B."/>
            <person name="Li J."/>
        </authorList>
    </citation>
    <scope>NUCLEOTIDE SEQUENCE [LARGE SCALE GENOMIC DNA]</scope>
    <source>
        <strain evidence="8 9">3016</strain>
    </source>
</reference>
<dbReference type="PANTHER" id="PTHR43182:SF1">
    <property type="entry name" value="COBALT-PRECORRIN-7 C(5)-METHYLTRANSFERASE"/>
    <property type="match status" value="1"/>
</dbReference>
<dbReference type="InterPro" id="IPR000878">
    <property type="entry name" value="4pyrrol_Mease"/>
</dbReference>
<dbReference type="EMBL" id="CP003235">
    <property type="protein sequence ID" value="AFC33076.1"/>
    <property type="molecule type" value="Genomic_DNA"/>
</dbReference>
<dbReference type="Gene3D" id="3.30.950.10">
    <property type="entry name" value="Methyltransferase, Cobalt-precorrin-4 Transmethylase, Domain 2"/>
    <property type="match status" value="1"/>
</dbReference>
<protein>
    <submittedName>
        <fullName evidence="8">CbiET protein</fullName>
    </submittedName>
</protein>
<keyword evidence="5" id="KW-0949">S-adenosyl-L-methionine</keyword>
<sequence>MTGEPSREAKRITVIGIGDDGAAGLPAAYIERIRGSEVLIGGERQLTFFEEHPAEKIVLKSGLGELVEKLRAEERPAVVLASGDPLFYGIGGYLAGKLPGRVEVLPQVSSVQLAFARMGESWQDALITSVHGRSMKGLAQRIDGCAKVALLTDEKNTPGAIARYLLNFGMTEYRVFVGENLGGPQERTGWHELETLAETPDDAFSPLNVVVLRRRADAEAPPAWPLGIDDGEFAQRKPDKGLITKKEVRILSIANLGLKRDSVVWDIGTCTGSVAIEAARIARDGAVYAVEKNEGDLENFRQNARKFRTDITAVHAKAPEGLDGFPGPDAVFIGGSGGELRELLALCCARLKPGGRIVLNAATIENLAAASKAFGEEGFETDITLAQLSRSKPILDMTRFEALNPIWIITAKRGKGDAGPDGEPAASTGRKERKKNDE</sequence>
<dbReference type="InterPro" id="IPR035996">
    <property type="entry name" value="4pyrrol_Methylase_sf"/>
</dbReference>
<dbReference type="AlphaFoldDB" id="H6NGJ4"/>
<dbReference type="NCBIfam" id="TIGR02469">
    <property type="entry name" value="CbiT"/>
    <property type="match status" value="1"/>
</dbReference>
<feature type="region of interest" description="Disordered" evidence="6">
    <location>
        <begin position="413"/>
        <end position="438"/>
    </location>
</feature>
<evidence type="ECO:0000256" key="1">
    <source>
        <dbReference type="ARBA" id="ARBA00004953"/>
    </source>
</evidence>
<dbReference type="HOGENOM" id="CLU_031955_1_2_9"/>
<keyword evidence="4" id="KW-0808">Transferase</keyword>
<proteinExistence type="predicted"/>
<keyword evidence="3" id="KW-0489">Methyltransferase</keyword>
<dbReference type="InterPro" id="IPR050714">
    <property type="entry name" value="Cobalamin_biosynth_MTase"/>
</dbReference>
<dbReference type="Gene3D" id="3.40.1010.10">
    <property type="entry name" value="Cobalt-precorrin-4 Transmethylase, Domain 1"/>
    <property type="match status" value="1"/>
</dbReference>
<dbReference type="InterPro" id="IPR014777">
    <property type="entry name" value="4pyrrole_Mease_sub1"/>
</dbReference>
<dbReference type="SUPFAM" id="SSF53335">
    <property type="entry name" value="S-adenosyl-L-methionine-dependent methyltransferases"/>
    <property type="match status" value="1"/>
</dbReference>
<dbReference type="CDD" id="cd02440">
    <property type="entry name" value="AdoMet_MTases"/>
    <property type="match status" value="1"/>
</dbReference>
<dbReference type="Proteomes" id="UP000007523">
    <property type="component" value="Chromosome"/>
</dbReference>
<dbReference type="GO" id="GO:0008276">
    <property type="term" value="F:protein methyltransferase activity"/>
    <property type="evidence" value="ECO:0007669"/>
    <property type="project" value="InterPro"/>
</dbReference>
<dbReference type="Gene3D" id="3.40.50.150">
    <property type="entry name" value="Vaccinia Virus protein VP39"/>
    <property type="match status" value="1"/>
</dbReference>
<dbReference type="PANTHER" id="PTHR43182">
    <property type="entry name" value="COBALT-PRECORRIN-6B C(15)-METHYLTRANSFERASE (DECARBOXYLATING)"/>
    <property type="match status" value="1"/>
</dbReference>